<dbReference type="Proteomes" id="UP000323946">
    <property type="component" value="Unassembled WGS sequence"/>
</dbReference>
<dbReference type="Pfam" id="PF02909">
    <property type="entry name" value="TetR_C_1"/>
    <property type="match status" value="1"/>
</dbReference>
<keyword evidence="2" id="KW-0805">Transcription regulation</keyword>
<evidence type="ECO:0000313" key="8">
    <source>
        <dbReference type="Proteomes" id="UP000323946"/>
    </source>
</evidence>
<evidence type="ECO:0000256" key="1">
    <source>
        <dbReference type="ARBA" id="ARBA00022491"/>
    </source>
</evidence>
<evidence type="ECO:0000256" key="2">
    <source>
        <dbReference type="ARBA" id="ARBA00023015"/>
    </source>
</evidence>
<dbReference type="EMBL" id="VWPH01000004">
    <property type="protein sequence ID" value="KAA5834913.1"/>
    <property type="molecule type" value="Genomic_DNA"/>
</dbReference>
<protein>
    <submittedName>
        <fullName evidence="7">TetR/AcrR family transcriptional regulator</fullName>
    </submittedName>
</protein>
<dbReference type="PROSITE" id="PS50977">
    <property type="entry name" value="HTH_TETR_2"/>
    <property type="match status" value="1"/>
</dbReference>
<sequence>MSSPSRPARGRPPRLDRARTLQTALDLLDRSGLDALTMRRLADAMDAQAGALYRYFATKQDLLAAMAERMMDGVADAAARSGDWSDQLAALARAMRTALLARRDGARVFAGTHSTGENVLGFADAVVGVMRAAGFSDDDAARALYTVVNFTVGHTLEEQAALQQASSPDVLAEAVATGTYPHLAASLPALTSTDFARLFEFGLDLLIGGLRARR</sequence>
<dbReference type="PROSITE" id="PS01081">
    <property type="entry name" value="HTH_TETR_1"/>
    <property type="match status" value="1"/>
</dbReference>
<evidence type="ECO:0000256" key="3">
    <source>
        <dbReference type="ARBA" id="ARBA00023125"/>
    </source>
</evidence>
<evidence type="ECO:0000256" key="4">
    <source>
        <dbReference type="ARBA" id="ARBA00023163"/>
    </source>
</evidence>
<dbReference type="RefSeq" id="WP_150066109.1">
    <property type="nucleotide sequence ID" value="NZ_JBEPDJ010000002.1"/>
</dbReference>
<dbReference type="Gene3D" id="1.10.10.60">
    <property type="entry name" value="Homeodomain-like"/>
    <property type="match status" value="1"/>
</dbReference>
<comment type="caution">
    <text evidence="7">The sequence shown here is derived from an EMBL/GenBank/DDBJ whole genome shotgun (WGS) entry which is preliminary data.</text>
</comment>
<dbReference type="InterPro" id="IPR001647">
    <property type="entry name" value="HTH_TetR"/>
</dbReference>
<dbReference type="GO" id="GO:0046677">
    <property type="term" value="P:response to antibiotic"/>
    <property type="evidence" value="ECO:0007669"/>
    <property type="project" value="InterPro"/>
</dbReference>
<keyword evidence="1" id="KW-0678">Repressor</keyword>
<keyword evidence="4" id="KW-0804">Transcription</keyword>
<dbReference type="InterPro" id="IPR050109">
    <property type="entry name" value="HTH-type_TetR-like_transc_reg"/>
</dbReference>
<dbReference type="InterPro" id="IPR036271">
    <property type="entry name" value="Tet_transcr_reg_TetR-rel_C_sf"/>
</dbReference>
<evidence type="ECO:0000313" key="7">
    <source>
        <dbReference type="EMBL" id="KAA5834913.1"/>
    </source>
</evidence>
<dbReference type="InterPro" id="IPR009057">
    <property type="entry name" value="Homeodomain-like_sf"/>
</dbReference>
<keyword evidence="3 5" id="KW-0238">DNA-binding</keyword>
<feature type="DNA-binding region" description="H-T-H motif" evidence="5">
    <location>
        <begin position="37"/>
        <end position="56"/>
    </location>
</feature>
<dbReference type="AlphaFoldDB" id="A0A5M7BZL4"/>
<proteinExistence type="predicted"/>
<dbReference type="GO" id="GO:0003700">
    <property type="term" value="F:DNA-binding transcription factor activity"/>
    <property type="evidence" value="ECO:0007669"/>
    <property type="project" value="TreeGrafter"/>
</dbReference>
<dbReference type="OrthoDB" id="3819648at2"/>
<dbReference type="SMR" id="A0A5M7BZL4"/>
<dbReference type="PRINTS" id="PR00455">
    <property type="entry name" value="HTHTETR"/>
</dbReference>
<reference evidence="7 8" key="1">
    <citation type="submission" date="2019-09" db="EMBL/GenBank/DDBJ databases">
        <title>Draft genome sequence of the thermophilic Saccharopolyspora hirsuta VKM Ac-666T.</title>
        <authorList>
            <person name="Lobastova T.G."/>
            <person name="Fokina V."/>
            <person name="Bragin E.Y."/>
            <person name="Shtratnikova V.Y."/>
            <person name="Starodumova I.P."/>
            <person name="Tarlachkov S.V."/>
            <person name="Donova M.V."/>
        </authorList>
    </citation>
    <scope>NUCLEOTIDE SEQUENCE [LARGE SCALE GENOMIC DNA]</scope>
    <source>
        <strain evidence="7 8">VKM Ac-666</strain>
    </source>
</reference>
<dbReference type="Pfam" id="PF00440">
    <property type="entry name" value="TetR_N"/>
    <property type="match status" value="1"/>
</dbReference>
<name>A0A5M7BZL4_SACHI</name>
<organism evidence="7 8">
    <name type="scientific">Saccharopolyspora hirsuta</name>
    <dbReference type="NCBI Taxonomy" id="1837"/>
    <lineage>
        <taxon>Bacteria</taxon>
        <taxon>Bacillati</taxon>
        <taxon>Actinomycetota</taxon>
        <taxon>Actinomycetes</taxon>
        <taxon>Pseudonocardiales</taxon>
        <taxon>Pseudonocardiaceae</taxon>
        <taxon>Saccharopolyspora</taxon>
    </lineage>
</organism>
<dbReference type="SUPFAM" id="SSF48498">
    <property type="entry name" value="Tetracyclin repressor-like, C-terminal domain"/>
    <property type="match status" value="1"/>
</dbReference>
<evidence type="ECO:0000259" key="6">
    <source>
        <dbReference type="PROSITE" id="PS50977"/>
    </source>
</evidence>
<dbReference type="PANTHER" id="PTHR30055:SF151">
    <property type="entry name" value="TRANSCRIPTIONAL REGULATORY PROTEIN"/>
    <property type="match status" value="1"/>
</dbReference>
<dbReference type="SUPFAM" id="SSF46689">
    <property type="entry name" value="Homeodomain-like"/>
    <property type="match status" value="1"/>
</dbReference>
<accession>A0A5M7BZL4</accession>
<dbReference type="InterPro" id="IPR003012">
    <property type="entry name" value="Tet_transcr_reg_TetR"/>
</dbReference>
<dbReference type="InterPro" id="IPR004111">
    <property type="entry name" value="Repressor_TetR_C"/>
</dbReference>
<dbReference type="GO" id="GO:0045892">
    <property type="term" value="P:negative regulation of DNA-templated transcription"/>
    <property type="evidence" value="ECO:0007669"/>
    <property type="project" value="InterPro"/>
</dbReference>
<dbReference type="PRINTS" id="PR00400">
    <property type="entry name" value="TETREPRESSOR"/>
</dbReference>
<dbReference type="GO" id="GO:0000976">
    <property type="term" value="F:transcription cis-regulatory region binding"/>
    <property type="evidence" value="ECO:0007669"/>
    <property type="project" value="TreeGrafter"/>
</dbReference>
<dbReference type="PANTHER" id="PTHR30055">
    <property type="entry name" value="HTH-TYPE TRANSCRIPTIONAL REGULATOR RUTR"/>
    <property type="match status" value="1"/>
</dbReference>
<keyword evidence="8" id="KW-1185">Reference proteome</keyword>
<gene>
    <name evidence="7" type="ORF">F1721_08840</name>
</gene>
<dbReference type="InterPro" id="IPR023772">
    <property type="entry name" value="DNA-bd_HTH_TetR-type_CS"/>
</dbReference>
<feature type="domain" description="HTH tetR-type" evidence="6">
    <location>
        <begin position="14"/>
        <end position="74"/>
    </location>
</feature>
<evidence type="ECO:0000256" key="5">
    <source>
        <dbReference type="PROSITE-ProRule" id="PRU00335"/>
    </source>
</evidence>
<dbReference type="Gene3D" id="1.10.357.10">
    <property type="entry name" value="Tetracycline Repressor, domain 2"/>
    <property type="match status" value="1"/>
</dbReference>